<dbReference type="NCBIfam" id="TIGR00539">
    <property type="entry name" value="hemN_rel"/>
    <property type="match status" value="1"/>
</dbReference>
<dbReference type="Gene3D" id="3.80.30.20">
    <property type="entry name" value="tm_1862 like domain"/>
    <property type="match status" value="1"/>
</dbReference>
<dbReference type="SFLD" id="SFLDG01065">
    <property type="entry name" value="anaerobic_coproporphyrinogen-I"/>
    <property type="match status" value="1"/>
</dbReference>
<dbReference type="PANTHER" id="PTHR13932:SF5">
    <property type="entry name" value="RADICAL S-ADENOSYL METHIONINE DOMAIN-CONTAINING PROTEIN 1, MITOCHONDRIAL"/>
    <property type="match status" value="1"/>
</dbReference>
<dbReference type="SMART" id="SM00729">
    <property type="entry name" value="Elp3"/>
    <property type="match status" value="1"/>
</dbReference>
<keyword evidence="2" id="KW-0408">Iron</keyword>
<evidence type="ECO:0000256" key="2">
    <source>
        <dbReference type="RuleBase" id="RU364116"/>
    </source>
</evidence>
<keyword evidence="5" id="KW-1185">Reference proteome</keyword>
<comment type="subcellular location">
    <subcellularLocation>
        <location evidence="2">Cytoplasm</location>
    </subcellularLocation>
</comment>
<dbReference type="InterPro" id="IPR034505">
    <property type="entry name" value="Coproporphyrinogen-III_oxidase"/>
</dbReference>
<comment type="caution">
    <text evidence="4">The sequence shown here is derived from an EMBL/GenBank/DDBJ whole genome shotgun (WGS) entry which is preliminary data.</text>
</comment>
<comment type="similarity">
    <text evidence="1">Belongs to the anaerobic coproporphyrinogen-III oxidase family. HemW subfamily.</text>
</comment>
<dbReference type="InterPro" id="IPR004559">
    <property type="entry name" value="HemW-like"/>
</dbReference>
<keyword evidence="2" id="KW-0004">4Fe-4S</keyword>
<dbReference type="InterPro" id="IPR058240">
    <property type="entry name" value="rSAM_sf"/>
</dbReference>
<dbReference type="PANTHER" id="PTHR13932">
    <property type="entry name" value="COPROPORPHYRINIGEN III OXIDASE"/>
    <property type="match status" value="1"/>
</dbReference>
<accession>A0A5J5IGT9</accession>
<dbReference type="GO" id="GO:0005737">
    <property type="term" value="C:cytoplasm"/>
    <property type="evidence" value="ECO:0007669"/>
    <property type="project" value="UniProtKB-SubCell"/>
</dbReference>
<gene>
    <name evidence="4" type="primary">hemW</name>
    <name evidence="4" type="ORF">FW778_10870</name>
</gene>
<feature type="domain" description="Radical SAM core" evidence="3">
    <location>
        <begin position="1"/>
        <end position="236"/>
    </location>
</feature>
<dbReference type="Proteomes" id="UP000326903">
    <property type="component" value="Unassembled WGS sequence"/>
</dbReference>
<keyword evidence="2" id="KW-0949">S-adenosyl-L-methionine</keyword>
<proteinExistence type="inferred from homology"/>
<organism evidence="4 5">
    <name type="scientific">Ginsengibacter hankyongi</name>
    <dbReference type="NCBI Taxonomy" id="2607284"/>
    <lineage>
        <taxon>Bacteria</taxon>
        <taxon>Pseudomonadati</taxon>
        <taxon>Bacteroidota</taxon>
        <taxon>Chitinophagia</taxon>
        <taxon>Chitinophagales</taxon>
        <taxon>Chitinophagaceae</taxon>
        <taxon>Ginsengibacter</taxon>
    </lineage>
</organism>
<keyword evidence="2" id="KW-0963">Cytoplasm</keyword>
<reference evidence="4 5" key="1">
    <citation type="submission" date="2019-09" db="EMBL/GenBank/DDBJ databases">
        <title>Draft genome sequence of Ginsengibacter sp. BR5-29.</title>
        <authorList>
            <person name="Im W.-T."/>
        </authorList>
    </citation>
    <scope>NUCLEOTIDE SEQUENCE [LARGE SCALE GENOMIC DNA]</scope>
    <source>
        <strain evidence="4 5">BR5-29</strain>
    </source>
</reference>
<dbReference type="GO" id="GO:0006779">
    <property type="term" value="P:porphyrin-containing compound biosynthetic process"/>
    <property type="evidence" value="ECO:0007669"/>
    <property type="project" value="InterPro"/>
</dbReference>
<sequence length="381" mass="43697">MAGIYIHIPFCKQACYYCNFHFSTSLDLKDEMIAALIKEIKLSSLYLLNDKSETEIIETVYFGGGTPSLLNNDDIKNLLDAVRNNYTKSKDAEITIEANPDDINKEKLSTWKDAGINRLSIGIQSFKQQDLQWMNRAHNTTQAFESIVLAKDAGFNNFSVDLIYGTPGLTDEEWKMNVEQVINSGSPHIACYALTVEPKTALQKMIALKKKVDIDTDQQANQFLLLMKWLKEAGYEHYEISNFAKPGYRSRHNSSYWQGKKYIGIGPSAHSYDGKSRRWNIANNPSYIKSIKNNIIPFEEEKLTNVERLNEYIMTSLRTIEGLDLKTIEHNFSAEERKRIENAVIDYINKKMIIYKNECLILSNEGKLFADRIASQLFFTT</sequence>
<name>A0A5J5IGT9_9BACT</name>
<dbReference type="GO" id="GO:0004109">
    <property type="term" value="F:coproporphyrinogen oxidase activity"/>
    <property type="evidence" value="ECO:0007669"/>
    <property type="project" value="InterPro"/>
</dbReference>
<keyword evidence="2" id="KW-0479">Metal-binding</keyword>
<keyword evidence="2" id="KW-0143">Chaperone</keyword>
<keyword evidence="2" id="KW-0349">Heme</keyword>
<dbReference type="SFLD" id="SFLDS00029">
    <property type="entry name" value="Radical_SAM"/>
    <property type="match status" value="1"/>
</dbReference>
<dbReference type="GO" id="GO:0046872">
    <property type="term" value="F:metal ion binding"/>
    <property type="evidence" value="ECO:0007669"/>
    <property type="project" value="UniProtKB-UniRule"/>
</dbReference>
<dbReference type="InterPro" id="IPR006638">
    <property type="entry name" value="Elp3/MiaA/NifB-like_rSAM"/>
</dbReference>
<dbReference type="InterPro" id="IPR023404">
    <property type="entry name" value="rSAM_horseshoe"/>
</dbReference>
<evidence type="ECO:0000313" key="5">
    <source>
        <dbReference type="Proteomes" id="UP000326903"/>
    </source>
</evidence>
<dbReference type="RefSeq" id="WP_150414733.1">
    <property type="nucleotide sequence ID" value="NZ_VYQF01000002.1"/>
</dbReference>
<dbReference type="SFLD" id="SFLDF00288">
    <property type="entry name" value="HemN-like__clustered_with_nucl"/>
    <property type="match status" value="1"/>
</dbReference>
<dbReference type="Pfam" id="PF06969">
    <property type="entry name" value="HemN_C"/>
    <property type="match status" value="1"/>
</dbReference>
<dbReference type="SUPFAM" id="SSF102114">
    <property type="entry name" value="Radical SAM enzymes"/>
    <property type="match status" value="1"/>
</dbReference>
<dbReference type="InterPro" id="IPR010723">
    <property type="entry name" value="HemN_C"/>
</dbReference>
<dbReference type="PROSITE" id="PS51918">
    <property type="entry name" value="RADICAL_SAM"/>
    <property type="match status" value="1"/>
</dbReference>
<dbReference type="AlphaFoldDB" id="A0A5J5IGT9"/>
<dbReference type="GO" id="GO:0051539">
    <property type="term" value="F:4 iron, 4 sulfur cluster binding"/>
    <property type="evidence" value="ECO:0007669"/>
    <property type="project" value="UniProtKB-UniRule"/>
</dbReference>
<evidence type="ECO:0000259" key="3">
    <source>
        <dbReference type="PROSITE" id="PS51918"/>
    </source>
</evidence>
<dbReference type="SFLD" id="SFLDF00562">
    <property type="entry name" value="HemN-like__clustered_with_heat"/>
    <property type="match status" value="1"/>
</dbReference>
<comment type="function">
    <text evidence="2">Probably acts as a heme chaperone, transferring heme to an unknown acceptor. Binds one molecule of heme per monomer, possibly covalently. Binds 1 [4Fe-4S] cluster. The cluster is coordinated with 3 cysteines and an exchangeable S-adenosyl-L-methionine.</text>
</comment>
<evidence type="ECO:0000256" key="1">
    <source>
        <dbReference type="ARBA" id="ARBA00006100"/>
    </source>
</evidence>
<dbReference type="EMBL" id="VYQF01000002">
    <property type="protein sequence ID" value="KAA9039324.1"/>
    <property type="molecule type" value="Genomic_DNA"/>
</dbReference>
<dbReference type="InterPro" id="IPR007197">
    <property type="entry name" value="rSAM"/>
</dbReference>
<keyword evidence="2" id="KW-0411">Iron-sulfur</keyword>
<dbReference type="Pfam" id="PF04055">
    <property type="entry name" value="Radical_SAM"/>
    <property type="match status" value="1"/>
</dbReference>
<protein>
    <recommendedName>
        <fullName evidence="2">Heme chaperone HemW</fullName>
    </recommendedName>
</protein>
<evidence type="ECO:0000313" key="4">
    <source>
        <dbReference type="EMBL" id="KAA9039324.1"/>
    </source>
</evidence>